<dbReference type="EMBL" id="CP133615">
    <property type="protein sequence ID" value="WMV26014.1"/>
    <property type="molecule type" value="Genomic_DNA"/>
</dbReference>
<accession>A0AAF0QU81</accession>
<reference evidence="1" key="1">
    <citation type="submission" date="2023-08" db="EMBL/GenBank/DDBJ databases">
        <title>A de novo genome assembly of Solanum verrucosum Schlechtendal, a Mexican diploid species geographically isolated from the other diploid A-genome species in potato relatives.</title>
        <authorList>
            <person name="Hosaka K."/>
        </authorList>
    </citation>
    <scope>NUCLEOTIDE SEQUENCE</scope>
    <source>
        <tissue evidence="1">Young leaves</tissue>
    </source>
</reference>
<protein>
    <submittedName>
        <fullName evidence="1">Uncharacterized protein</fullName>
    </submittedName>
</protein>
<evidence type="ECO:0000313" key="2">
    <source>
        <dbReference type="Proteomes" id="UP001234989"/>
    </source>
</evidence>
<proteinExistence type="predicted"/>
<name>A0AAF0QU81_SOLVR</name>
<keyword evidence="2" id="KW-1185">Reference proteome</keyword>
<dbReference type="Proteomes" id="UP001234989">
    <property type="component" value="Chromosome 4"/>
</dbReference>
<sequence length="141" mass="16132">MPNRLKRRNLKGELGRKRGLEMMMVILLIKDLMGMVILSIDKGFPGKIPPMLLSIVKIGCLTLNSKELVVNPYGLLVVDVERDMRVGVWTEWKVVLVVVKVATRLRIVHKCRLRGERVSKLLLVVRMGMLQRKIGFMLSKL</sequence>
<gene>
    <name evidence="1" type="ORF">MTR67_019399</name>
</gene>
<organism evidence="1 2">
    <name type="scientific">Solanum verrucosum</name>
    <dbReference type="NCBI Taxonomy" id="315347"/>
    <lineage>
        <taxon>Eukaryota</taxon>
        <taxon>Viridiplantae</taxon>
        <taxon>Streptophyta</taxon>
        <taxon>Embryophyta</taxon>
        <taxon>Tracheophyta</taxon>
        <taxon>Spermatophyta</taxon>
        <taxon>Magnoliopsida</taxon>
        <taxon>eudicotyledons</taxon>
        <taxon>Gunneridae</taxon>
        <taxon>Pentapetalae</taxon>
        <taxon>asterids</taxon>
        <taxon>lamiids</taxon>
        <taxon>Solanales</taxon>
        <taxon>Solanaceae</taxon>
        <taxon>Solanoideae</taxon>
        <taxon>Solaneae</taxon>
        <taxon>Solanum</taxon>
    </lineage>
</organism>
<dbReference type="AlphaFoldDB" id="A0AAF0QU81"/>
<evidence type="ECO:0000313" key="1">
    <source>
        <dbReference type="EMBL" id="WMV26014.1"/>
    </source>
</evidence>